<organism evidence="2">
    <name type="scientific">Oceaniferula spumae</name>
    <dbReference type="NCBI Taxonomy" id="2979115"/>
    <lineage>
        <taxon>Bacteria</taxon>
        <taxon>Pseudomonadati</taxon>
        <taxon>Verrucomicrobiota</taxon>
        <taxon>Verrucomicrobiia</taxon>
        <taxon>Verrucomicrobiales</taxon>
        <taxon>Verrucomicrobiaceae</taxon>
        <taxon>Oceaniferula</taxon>
    </lineage>
</organism>
<sequence length="395" mass="45527">MGKHLRPDLVCISTIIRKTTVMKRCLLTLFLLSSFAAAEADKVVQGHVFAWPFTQTAEMQPRGGTTKGTEVVLAKEPSAEWKALQEESTSSLEKDRRAILAMAGSYRVSFDFIETMGFAEGYQPPKPYFSWGTEQVQVLKSEEKFISLQHTLVMYFKDKDGKEHGPMVMKHWRQDWSFEDTNLHVYRGNSTWAQQTMPADKVSGKWTQAVFQVDDSPRYEVVGKWTHQGGMSTWLSDTCWRPLPRREFSVRKDYDILQGTHEITITPTGWVHLQRNQKVSTADNKHPKVLAQELGVNRYERIESPSLKPAEVTWEKTGKYWGEVRKAWEAVYAENEKFSLKSKVDDKKLYQYHFEYAAQLEKEEGDIDLAKAKAHATETIKKFLLLKGDHGESRY</sequence>
<reference evidence="2" key="1">
    <citation type="submission" date="2024-07" db="EMBL/GenBank/DDBJ databases">
        <title>Complete genome sequence of Verrucomicrobiaceae bacterium NT6N.</title>
        <authorList>
            <person name="Huang C."/>
            <person name="Takami H."/>
            <person name="Hamasaki K."/>
        </authorList>
    </citation>
    <scope>NUCLEOTIDE SEQUENCE</scope>
    <source>
        <strain evidence="2">NT6N</strain>
    </source>
</reference>
<evidence type="ECO:0000256" key="1">
    <source>
        <dbReference type="SAM" id="SignalP"/>
    </source>
</evidence>
<evidence type="ECO:0000313" key="2">
    <source>
        <dbReference type="EMBL" id="BDS07553.1"/>
    </source>
</evidence>
<feature type="signal peptide" evidence="1">
    <location>
        <begin position="1"/>
        <end position="38"/>
    </location>
</feature>
<protein>
    <submittedName>
        <fullName evidence="2">Uncharacterized protein</fullName>
    </submittedName>
</protein>
<feature type="chain" id="PRO_5043389412" evidence="1">
    <location>
        <begin position="39"/>
        <end position="395"/>
    </location>
</feature>
<gene>
    <name evidence="2" type="ORF">NT6N_25930</name>
</gene>
<keyword evidence="1" id="KW-0732">Signal</keyword>
<dbReference type="Pfam" id="PF20311">
    <property type="entry name" value="DUF6607"/>
    <property type="match status" value="1"/>
</dbReference>
<dbReference type="InterPro" id="IPR046715">
    <property type="entry name" value="DUF6607"/>
</dbReference>
<accession>A0AAT9FNK0</accession>
<name>A0AAT9FNK0_9BACT</name>
<proteinExistence type="predicted"/>
<dbReference type="EMBL" id="AP026866">
    <property type="protein sequence ID" value="BDS07553.1"/>
    <property type="molecule type" value="Genomic_DNA"/>
</dbReference>
<dbReference type="KEGG" id="osu:NT6N_25930"/>
<dbReference type="AlphaFoldDB" id="A0AAT9FNK0"/>